<dbReference type="GO" id="GO:0004359">
    <property type="term" value="F:glutaminase activity"/>
    <property type="evidence" value="ECO:0007669"/>
    <property type="project" value="UniProtKB-EC"/>
</dbReference>
<keyword evidence="5" id="KW-0456">Lyase</keyword>
<evidence type="ECO:0000256" key="2">
    <source>
        <dbReference type="ARBA" id="ARBA00012918"/>
    </source>
</evidence>
<evidence type="ECO:0000256" key="8">
    <source>
        <dbReference type="PIRSR" id="PIRSR005639-2"/>
    </source>
</evidence>
<dbReference type="GO" id="GO:1903600">
    <property type="term" value="C:glutaminase complex"/>
    <property type="evidence" value="ECO:0007669"/>
    <property type="project" value="TreeGrafter"/>
</dbReference>
<dbReference type="InterPro" id="IPR002161">
    <property type="entry name" value="PdxT/SNO"/>
</dbReference>
<dbReference type="NCBIfam" id="TIGR03800">
    <property type="entry name" value="PLP_synth_Pdx2"/>
    <property type="match status" value="1"/>
</dbReference>
<evidence type="ECO:0000256" key="6">
    <source>
        <dbReference type="ARBA" id="ARBA00049534"/>
    </source>
</evidence>
<feature type="active site" description="Nucleophile" evidence="7">
    <location>
        <position position="81"/>
    </location>
</feature>
<evidence type="ECO:0000313" key="10">
    <source>
        <dbReference type="Proteomes" id="UP000176791"/>
    </source>
</evidence>
<dbReference type="GO" id="GO:0042823">
    <property type="term" value="P:pyridoxal phosphate biosynthetic process"/>
    <property type="evidence" value="ECO:0007669"/>
    <property type="project" value="InterPro"/>
</dbReference>
<dbReference type="PANTHER" id="PTHR31559">
    <property type="entry name" value="PYRIDOXAL 5'-PHOSPHATE SYNTHASE SUBUNIT SNO"/>
    <property type="match status" value="1"/>
</dbReference>
<proteinExistence type="inferred from homology"/>
<dbReference type="PIRSF" id="PIRSF005639">
    <property type="entry name" value="Glut_amidoT_SNO"/>
    <property type="match status" value="1"/>
</dbReference>
<comment type="catalytic activity">
    <reaction evidence="6">
        <text>L-glutamine + H2O = L-glutamate + NH4(+)</text>
        <dbReference type="Rhea" id="RHEA:15889"/>
        <dbReference type="ChEBI" id="CHEBI:15377"/>
        <dbReference type="ChEBI" id="CHEBI:28938"/>
        <dbReference type="ChEBI" id="CHEBI:29985"/>
        <dbReference type="ChEBI" id="CHEBI:58359"/>
        <dbReference type="EC" id="3.5.1.2"/>
    </reaction>
</comment>
<reference evidence="9 10" key="1">
    <citation type="journal article" date="2016" name="Nat. Commun.">
        <title>Thousands of microbial genomes shed light on interconnected biogeochemical processes in an aquifer system.</title>
        <authorList>
            <person name="Anantharaman K."/>
            <person name="Brown C.T."/>
            <person name="Hug L.A."/>
            <person name="Sharon I."/>
            <person name="Castelle C.J."/>
            <person name="Probst A.J."/>
            <person name="Thomas B.C."/>
            <person name="Singh A."/>
            <person name="Wilkins M.J."/>
            <person name="Karaoz U."/>
            <person name="Brodie E.L."/>
            <person name="Williams K.H."/>
            <person name="Hubbard S.S."/>
            <person name="Banfield J.F."/>
        </authorList>
    </citation>
    <scope>NUCLEOTIDE SEQUENCE [LARGE SCALE GENOMIC DNA]</scope>
</reference>
<accession>A0A1F5DJD8</accession>
<dbReference type="Proteomes" id="UP000176791">
    <property type="component" value="Unassembled WGS sequence"/>
</dbReference>
<feature type="binding site" evidence="8">
    <location>
        <position position="110"/>
    </location>
    <ligand>
        <name>L-glutamine</name>
        <dbReference type="ChEBI" id="CHEBI:58359"/>
    </ligand>
</feature>
<protein>
    <recommendedName>
        <fullName evidence="2">glutaminase</fullName>
        <ecNumber evidence="2">3.5.1.2</ecNumber>
    </recommendedName>
</protein>
<dbReference type="PANTHER" id="PTHR31559:SF0">
    <property type="entry name" value="PYRIDOXAL 5'-PHOSPHATE SYNTHASE SUBUNIT SNO1-RELATED"/>
    <property type="match status" value="1"/>
</dbReference>
<name>A0A1F5DJD8_9BACT</name>
<evidence type="ECO:0000256" key="7">
    <source>
        <dbReference type="PIRSR" id="PIRSR005639-1"/>
    </source>
</evidence>
<evidence type="ECO:0000256" key="5">
    <source>
        <dbReference type="ARBA" id="ARBA00023239"/>
    </source>
</evidence>
<dbReference type="EC" id="3.5.1.2" evidence="2"/>
<dbReference type="AlphaFoldDB" id="A0A1F5DJD8"/>
<dbReference type="PROSITE" id="PS51130">
    <property type="entry name" value="PDXT_SNO_2"/>
    <property type="match status" value="1"/>
</dbReference>
<feature type="binding site" evidence="8">
    <location>
        <begin position="53"/>
        <end position="55"/>
    </location>
    <ligand>
        <name>L-glutamine</name>
        <dbReference type="ChEBI" id="CHEBI:58359"/>
    </ligand>
</feature>
<feature type="binding site" evidence="8">
    <location>
        <begin position="136"/>
        <end position="137"/>
    </location>
    <ligand>
        <name>L-glutamine</name>
        <dbReference type="ChEBI" id="CHEBI:58359"/>
    </ligand>
</feature>
<evidence type="ECO:0000256" key="3">
    <source>
        <dbReference type="ARBA" id="ARBA00022801"/>
    </source>
</evidence>
<evidence type="ECO:0000256" key="4">
    <source>
        <dbReference type="ARBA" id="ARBA00022962"/>
    </source>
</evidence>
<dbReference type="STRING" id="1797460.A3E73_01730"/>
<gene>
    <name evidence="9" type="ORF">A3E73_01730</name>
</gene>
<dbReference type="SUPFAM" id="SSF52317">
    <property type="entry name" value="Class I glutamine amidotransferase-like"/>
    <property type="match status" value="1"/>
</dbReference>
<keyword evidence="4" id="KW-0315">Glutamine amidotransferase</keyword>
<dbReference type="PROSITE" id="PS01236">
    <property type="entry name" value="PDXT_SNO_1"/>
    <property type="match status" value="1"/>
</dbReference>
<dbReference type="InterPro" id="IPR021196">
    <property type="entry name" value="PdxT/SNO_CS"/>
</dbReference>
<feature type="active site" description="Charge relay system" evidence="7">
    <location>
        <position position="176"/>
    </location>
</feature>
<dbReference type="InterPro" id="IPR029062">
    <property type="entry name" value="Class_I_gatase-like"/>
</dbReference>
<dbReference type="PROSITE" id="PS51273">
    <property type="entry name" value="GATASE_TYPE_1"/>
    <property type="match status" value="1"/>
</dbReference>
<dbReference type="GO" id="GO:0008614">
    <property type="term" value="P:pyridoxine metabolic process"/>
    <property type="evidence" value="ECO:0007669"/>
    <property type="project" value="TreeGrafter"/>
</dbReference>
<dbReference type="GO" id="GO:0005829">
    <property type="term" value="C:cytosol"/>
    <property type="evidence" value="ECO:0007669"/>
    <property type="project" value="TreeGrafter"/>
</dbReference>
<organism evidence="9 10">
    <name type="scientific">Candidatus Beckwithbacteria bacterium RIFCSPHIGHO2_12_FULL_47_17</name>
    <dbReference type="NCBI Taxonomy" id="1797460"/>
    <lineage>
        <taxon>Bacteria</taxon>
        <taxon>Candidatus Beckwithiibacteriota</taxon>
    </lineage>
</organism>
<dbReference type="Pfam" id="PF01174">
    <property type="entry name" value="SNO"/>
    <property type="match status" value="1"/>
</dbReference>
<keyword evidence="3" id="KW-0378">Hydrolase</keyword>
<sequence>MKRIGVLAFHGDVIEHIQVTRAAAKKLGLAIDLIEVRTKESLSNLDGLILPGGESTTLFKLCQQAGMWPKMKQISNIFGTCAGAIMLSKIALHKEAGQQTLELMDMTIDRNAYGRQTESFEKKIVTQLGSMEAIFIRAPRIKSVSPRVNVLAKNEEEIIACEQRVGRKFYLATCFHPELTTTKFHEYWLKEIFK</sequence>
<dbReference type="GO" id="GO:0016829">
    <property type="term" value="F:lyase activity"/>
    <property type="evidence" value="ECO:0007669"/>
    <property type="project" value="UniProtKB-KW"/>
</dbReference>
<comment type="caution">
    <text evidence="9">The sequence shown here is derived from an EMBL/GenBank/DDBJ whole genome shotgun (WGS) entry which is preliminary data.</text>
</comment>
<evidence type="ECO:0000313" key="9">
    <source>
        <dbReference type="EMBL" id="OGD55151.1"/>
    </source>
</evidence>
<evidence type="ECO:0000256" key="1">
    <source>
        <dbReference type="ARBA" id="ARBA00008345"/>
    </source>
</evidence>
<dbReference type="Gene3D" id="3.40.50.880">
    <property type="match status" value="1"/>
</dbReference>
<dbReference type="EMBL" id="MEZN01000048">
    <property type="protein sequence ID" value="OGD55151.1"/>
    <property type="molecule type" value="Genomic_DNA"/>
</dbReference>
<comment type="similarity">
    <text evidence="1">Belongs to the glutaminase PdxT/SNO family.</text>
</comment>
<feature type="active site" description="Charge relay system" evidence="7">
    <location>
        <position position="178"/>
    </location>
</feature>